<evidence type="ECO:0000313" key="5">
    <source>
        <dbReference type="Proteomes" id="UP000663583"/>
    </source>
</evidence>
<dbReference type="PANTHER" id="PTHR48081">
    <property type="entry name" value="AB HYDROLASE SUPERFAMILY PROTEIN C4A8.06C"/>
    <property type="match status" value="1"/>
</dbReference>
<evidence type="ECO:0000313" key="4">
    <source>
        <dbReference type="EMBL" id="QPI40679.1"/>
    </source>
</evidence>
<evidence type="ECO:0000256" key="2">
    <source>
        <dbReference type="ARBA" id="ARBA00022801"/>
    </source>
</evidence>
<dbReference type="PANTHER" id="PTHR48081:SF8">
    <property type="entry name" value="ALPHA_BETA HYDROLASE FOLD-3 DOMAIN-CONTAINING PROTEIN-RELATED"/>
    <property type="match status" value="1"/>
</dbReference>
<keyword evidence="2 4" id="KW-0378">Hydrolase</keyword>
<proteinExistence type="inferred from homology"/>
<feature type="domain" description="Alpha/beta hydrolase fold-3" evidence="3">
    <location>
        <begin position="122"/>
        <end position="329"/>
    </location>
</feature>
<dbReference type="EMBL" id="CP065047">
    <property type="protein sequence ID" value="QPI40679.1"/>
    <property type="molecule type" value="Genomic_DNA"/>
</dbReference>
<accession>A0AAX1JJL7</accession>
<gene>
    <name evidence="4" type="ORF">I2456_11705</name>
</gene>
<comment type="similarity">
    <text evidence="1">Belongs to the 'GDXG' lipolytic enzyme family.</text>
</comment>
<dbReference type="InterPro" id="IPR013094">
    <property type="entry name" value="AB_hydrolase_3"/>
</dbReference>
<dbReference type="RefSeq" id="WP_085075701.1">
    <property type="nucleotide sequence ID" value="NZ_BLKU01000003.1"/>
</dbReference>
<dbReference type="InterPro" id="IPR050300">
    <property type="entry name" value="GDXG_lipolytic_enzyme"/>
</dbReference>
<dbReference type="Proteomes" id="UP000663583">
    <property type="component" value="Chromosome"/>
</dbReference>
<dbReference type="SUPFAM" id="SSF53474">
    <property type="entry name" value="alpha/beta-Hydrolases"/>
    <property type="match status" value="1"/>
</dbReference>
<evidence type="ECO:0000256" key="1">
    <source>
        <dbReference type="ARBA" id="ARBA00010515"/>
    </source>
</evidence>
<dbReference type="InterPro" id="IPR029058">
    <property type="entry name" value="AB_hydrolase_fold"/>
</dbReference>
<organism evidence="4 5">
    <name type="scientific">Mycobacterium kubicae</name>
    <dbReference type="NCBI Taxonomy" id="120959"/>
    <lineage>
        <taxon>Bacteria</taxon>
        <taxon>Bacillati</taxon>
        <taxon>Actinomycetota</taxon>
        <taxon>Actinomycetes</taxon>
        <taxon>Mycobacteriales</taxon>
        <taxon>Mycobacteriaceae</taxon>
        <taxon>Mycobacterium</taxon>
        <taxon>Mycobacterium simiae complex</taxon>
    </lineage>
</organism>
<name>A0AAX1JJL7_9MYCO</name>
<dbReference type="GO" id="GO:0016787">
    <property type="term" value="F:hydrolase activity"/>
    <property type="evidence" value="ECO:0007669"/>
    <property type="project" value="UniProtKB-KW"/>
</dbReference>
<evidence type="ECO:0000259" key="3">
    <source>
        <dbReference type="Pfam" id="PF07859"/>
    </source>
</evidence>
<reference evidence="4" key="1">
    <citation type="submission" date="2020-11" db="EMBL/GenBank/DDBJ databases">
        <title>Intraspecies plasmid and genomic variation of Mycobacterium kubicae revealed by the complete genome sequences of two clinical isolates.</title>
        <authorList>
            <person name="Hendrix J.R."/>
            <person name="Epperson L.E."/>
            <person name="Honda J.R."/>
            <person name="Strong M."/>
        </authorList>
    </citation>
    <scope>NUCLEOTIDE SEQUENCE</scope>
    <source>
        <strain evidence="4">JCM 13573</strain>
    </source>
</reference>
<dbReference type="FunFam" id="3.40.50.1820:FF:000089">
    <property type="entry name" value="Alpha/beta hydrolase"/>
    <property type="match status" value="1"/>
</dbReference>
<dbReference type="Pfam" id="PF07859">
    <property type="entry name" value="Abhydrolase_3"/>
    <property type="match status" value="1"/>
</dbReference>
<sequence>MDAIVNAATGITMRALPRIPNPVKRLLLGGRSIVIDGNALDTTLQLLLAMQRVAGREGLVSSDDVVAERSRLELLTASIKQDINVAAVCNLSIPGPAGPIPARHYRPDASAAGSNCVSTALLVFYHGGGFTLGSVDTHDDQCRLICRDAGLPVLSIGYRLAPEDKFPAAVVDAFAAYRWAVDNAVELGADPKRVGVGGDSAGGTLAAVVSQLARDQGLQLPALQLLIYPGTDYLNATRSRALFADGFLLNSSDLAWFRHNYLDGAGVELSDARVSPLLADDLSGLPPALVLTAGFDPLRDEGKQYVEAMRAAGVFVDHRECGSLTHGFAMLFPIGGDSAAATTEMVCALRAHIGRGAGAAPVR</sequence>
<dbReference type="KEGG" id="mku:I2456_11705"/>
<dbReference type="AlphaFoldDB" id="A0AAX1JJL7"/>
<dbReference type="Gene3D" id="3.40.50.1820">
    <property type="entry name" value="alpha/beta hydrolase"/>
    <property type="match status" value="1"/>
</dbReference>
<protein>
    <submittedName>
        <fullName evidence="4">Alpha/beta hydrolase</fullName>
    </submittedName>
</protein>